<organism evidence="2 3">
    <name type="scientific">Microbulbifer spongiae</name>
    <dbReference type="NCBI Taxonomy" id="2944933"/>
    <lineage>
        <taxon>Bacteria</taxon>
        <taxon>Pseudomonadati</taxon>
        <taxon>Pseudomonadota</taxon>
        <taxon>Gammaproteobacteria</taxon>
        <taxon>Cellvibrionales</taxon>
        <taxon>Microbulbiferaceae</taxon>
        <taxon>Microbulbifer</taxon>
    </lineage>
</organism>
<feature type="chain" id="PRO_5047431106" evidence="1">
    <location>
        <begin position="21"/>
        <end position="158"/>
    </location>
</feature>
<feature type="signal peptide" evidence="1">
    <location>
        <begin position="1"/>
        <end position="20"/>
    </location>
</feature>
<dbReference type="EMBL" id="CP098023">
    <property type="protein sequence ID" value="WKD51256.1"/>
    <property type="molecule type" value="Genomic_DNA"/>
</dbReference>
<dbReference type="Proteomes" id="UP001321520">
    <property type="component" value="Chromosome"/>
</dbReference>
<sequence>MIKQLSLVALLGFFSGQTCAVIWSPTGEFTFSGYLELQWQFFCSSEVSGSGRLDGSTAIITSLSIEPIIGGFCYTVVEDLPYELTASDPESVTIKNVRLWGVWTGGYECIGDLSSVFEQATGEISFDMAILTVDTPGNPPCQFDGILYPSPQISFNFP</sequence>
<evidence type="ECO:0000313" key="3">
    <source>
        <dbReference type="Proteomes" id="UP001321520"/>
    </source>
</evidence>
<keyword evidence="3" id="KW-1185">Reference proteome</keyword>
<accession>A0ABY9EGN8</accession>
<evidence type="ECO:0000256" key="1">
    <source>
        <dbReference type="SAM" id="SignalP"/>
    </source>
</evidence>
<protein>
    <submittedName>
        <fullName evidence="2">Uncharacterized protein</fullName>
    </submittedName>
</protein>
<gene>
    <name evidence="2" type="ORF">M8T91_07520</name>
</gene>
<reference evidence="2 3" key="1">
    <citation type="submission" date="2022-05" db="EMBL/GenBank/DDBJ databases">
        <title>Microbulbifer sp. nov., isolated from sponge.</title>
        <authorList>
            <person name="Gao L."/>
        </authorList>
    </citation>
    <scope>NUCLEOTIDE SEQUENCE [LARGE SCALE GENOMIC DNA]</scope>
    <source>
        <strain evidence="2 3">MI-G</strain>
    </source>
</reference>
<evidence type="ECO:0000313" key="2">
    <source>
        <dbReference type="EMBL" id="WKD51256.1"/>
    </source>
</evidence>
<name>A0ABY9EGN8_9GAMM</name>
<keyword evidence="1" id="KW-0732">Signal</keyword>
<dbReference type="RefSeq" id="WP_301418356.1">
    <property type="nucleotide sequence ID" value="NZ_CP098023.1"/>
</dbReference>
<proteinExistence type="predicted"/>